<comment type="caution">
    <text evidence="2">The sequence shown here is derived from an EMBL/GenBank/DDBJ whole genome shotgun (WGS) entry which is preliminary data.</text>
</comment>
<protein>
    <submittedName>
        <fullName evidence="2">Uncharacterized protein</fullName>
    </submittedName>
</protein>
<reference evidence="2" key="1">
    <citation type="journal article" date="2020" name="Stud. Mycol.">
        <title>101 Dothideomycetes genomes: a test case for predicting lifestyles and emergence of pathogens.</title>
        <authorList>
            <person name="Haridas S."/>
            <person name="Albert R."/>
            <person name="Binder M."/>
            <person name="Bloem J."/>
            <person name="Labutti K."/>
            <person name="Salamov A."/>
            <person name="Andreopoulos B."/>
            <person name="Baker S."/>
            <person name="Barry K."/>
            <person name="Bills G."/>
            <person name="Bluhm B."/>
            <person name="Cannon C."/>
            <person name="Castanera R."/>
            <person name="Culley D."/>
            <person name="Daum C."/>
            <person name="Ezra D."/>
            <person name="Gonzalez J."/>
            <person name="Henrissat B."/>
            <person name="Kuo A."/>
            <person name="Liang C."/>
            <person name="Lipzen A."/>
            <person name="Lutzoni F."/>
            <person name="Magnuson J."/>
            <person name="Mondo S."/>
            <person name="Nolan M."/>
            <person name="Ohm R."/>
            <person name="Pangilinan J."/>
            <person name="Park H.-J."/>
            <person name="Ramirez L."/>
            <person name="Alfaro M."/>
            <person name="Sun H."/>
            <person name="Tritt A."/>
            <person name="Yoshinaga Y."/>
            <person name="Zwiers L.-H."/>
            <person name="Turgeon B."/>
            <person name="Goodwin S."/>
            <person name="Spatafora J."/>
            <person name="Crous P."/>
            <person name="Grigoriev I."/>
        </authorList>
    </citation>
    <scope>NUCLEOTIDE SEQUENCE</scope>
    <source>
        <strain evidence="2">CBS 260.36</strain>
    </source>
</reference>
<feature type="transmembrane region" description="Helical" evidence="1">
    <location>
        <begin position="40"/>
        <end position="60"/>
    </location>
</feature>
<accession>A0A9P4MJX1</accession>
<evidence type="ECO:0000256" key="1">
    <source>
        <dbReference type="SAM" id="Phobius"/>
    </source>
</evidence>
<feature type="transmembrane region" description="Helical" evidence="1">
    <location>
        <begin position="12"/>
        <end position="34"/>
    </location>
</feature>
<organism evidence="2 3">
    <name type="scientific">Myriangium duriaei CBS 260.36</name>
    <dbReference type="NCBI Taxonomy" id="1168546"/>
    <lineage>
        <taxon>Eukaryota</taxon>
        <taxon>Fungi</taxon>
        <taxon>Dikarya</taxon>
        <taxon>Ascomycota</taxon>
        <taxon>Pezizomycotina</taxon>
        <taxon>Dothideomycetes</taxon>
        <taxon>Dothideomycetidae</taxon>
        <taxon>Myriangiales</taxon>
        <taxon>Myriangiaceae</taxon>
        <taxon>Myriangium</taxon>
    </lineage>
</organism>
<keyword evidence="3" id="KW-1185">Reference proteome</keyword>
<evidence type="ECO:0000313" key="3">
    <source>
        <dbReference type="Proteomes" id="UP000799439"/>
    </source>
</evidence>
<sequence length="65" mass="7231">MSRAELSVFPAIIIHLAVLINLVPTNGCLFMLSYKNEQTFGTAWSLTLGTPFAFVMPWCIRVLEG</sequence>
<evidence type="ECO:0000313" key="2">
    <source>
        <dbReference type="EMBL" id="KAF2157590.1"/>
    </source>
</evidence>
<dbReference type="AlphaFoldDB" id="A0A9P4MJX1"/>
<keyword evidence="1" id="KW-0812">Transmembrane</keyword>
<dbReference type="Proteomes" id="UP000799439">
    <property type="component" value="Unassembled WGS sequence"/>
</dbReference>
<gene>
    <name evidence="2" type="ORF">K461DRAFT_273785</name>
</gene>
<name>A0A9P4MJX1_9PEZI</name>
<keyword evidence="1" id="KW-0472">Membrane</keyword>
<keyword evidence="1" id="KW-1133">Transmembrane helix</keyword>
<dbReference type="EMBL" id="ML996081">
    <property type="protein sequence ID" value="KAF2157590.1"/>
    <property type="molecule type" value="Genomic_DNA"/>
</dbReference>
<proteinExistence type="predicted"/>